<reference evidence="3" key="1">
    <citation type="submission" date="2020-11" db="EMBL/GenBank/DDBJ databases">
        <authorList>
            <person name="Whitehead M."/>
        </authorList>
    </citation>
    <scope>NUCLEOTIDE SEQUENCE</scope>
    <source>
        <strain evidence="3">EGII</strain>
    </source>
</reference>
<organism evidence="3 4">
    <name type="scientific">Ceratitis capitata</name>
    <name type="common">Mediterranean fruit fly</name>
    <name type="synonym">Tephritis capitata</name>
    <dbReference type="NCBI Taxonomy" id="7213"/>
    <lineage>
        <taxon>Eukaryota</taxon>
        <taxon>Metazoa</taxon>
        <taxon>Ecdysozoa</taxon>
        <taxon>Arthropoda</taxon>
        <taxon>Hexapoda</taxon>
        <taxon>Insecta</taxon>
        <taxon>Pterygota</taxon>
        <taxon>Neoptera</taxon>
        <taxon>Endopterygota</taxon>
        <taxon>Diptera</taxon>
        <taxon>Brachycera</taxon>
        <taxon>Muscomorpha</taxon>
        <taxon>Tephritoidea</taxon>
        <taxon>Tephritidae</taxon>
        <taxon>Ceratitis</taxon>
        <taxon>Ceratitis</taxon>
    </lineage>
</organism>
<dbReference type="InterPro" id="IPR039975">
    <property type="entry name" value="IFT52"/>
</dbReference>
<dbReference type="Pfam" id="PF23355">
    <property type="entry name" value="IFT52_GIFT"/>
    <property type="match status" value="1"/>
</dbReference>
<dbReference type="InterPro" id="IPR055458">
    <property type="entry name" value="IFT52_GIFT"/>
</dbReference>
<keyword evidence="4" id="KW-1185">Reference proteome</keyword>
<accession>A0A811UHU7</accession>
<dbReference type="OrthoDB" id="10259368at2759"/>
<feature type="domain" description="IFT52 GIFT" evidence="2">
    <location>
        <begin position="6"/>
        <end position="247"/>
    </location>
</feature>
<dbReference type="Gene3D" id="6.10.250.2800">
    <property type="match status" value="1"/>
</dbReference>
<name>A0A811UHU7_CERCA</name>
<dbReference type="InterPro" id="IPR055460">
    <property type="entry name" value="IFT52_central"/>
</dbReference>
<protein>
    <submittedName>
        <fullName evidence="3">(Mediterranean fruit fly) hypothetical protein</fullName>
    </submittedName>
</protein>
<dbReference type="GO" id="GO:0042073">
    <property type="term" value="P:intraciliary transport"/>
    <property type="evidence" value="ECO:0007669"/>
    <property type="project" value="TreeGrafter"/>
</dbReference>
<comment type="caution">
    <text evidence="3">The sequence shown here is derived from an EMBL/GenBank/DDBJ whole genome shotgun (WGS) entry which is preliminary data.</text>
</comment>
<evidence type="ECO:0000259" key="1">
    <source>
        <dbReference type="Pfam" id="PF23352"/>
    </source>
</evidence>
<dbReference type="AlphaFoldDB" id="A0A811UHU7"/>
<dbReference type="GO" id="GO:0060271">
    <property type="term" value="P:cilium assembly"/>
    <property type="evidence" value="ECO:0007669"/>
    <property type="project" value="TreeGrafter"/>
</dbReference>
<dbReference type="GO" id="GO:0005814">
    <property type="term" value="C:centriole"/>
    <property type="evidence" value="ECO:0007669"/>
    <property type="project" value="TreeGrafter"/>
</dbReference>
<sequence>MSKGLVCFDISKNERFQLADNYKMLHRKVKINWKVEQSDGELKKERLQRVNIFVLAGPQDRFTEEEFQVLKEFVDKGGRLLVMLGEGGEQEFNTNVNFFLEQYGIYINNDTVVRSHYYKNFHPKECIIGGGVVCESMWRHLIKQDIEKVDYDFSDEKYKIHFQYPYGATLNVSEPANVLLSTGPVVYPFNRPLAGYYTNERGGKILAIGSGYMWHDKYLQNDKTNDALLEYFMQLLGGNEIQYSHLDFNDVEINDNKTFTDIAFIADMPKACLVDSIGGTETPADFKLMFDMTIYSLSNRLLKDVMDAYEQLNVKYEQLKIIKPQFEIPLPPLQLATFPPIFSEPAAPPLELYDLDEVFSAARTQLANMTSKCVQSIYAKDARKPLNARELENYIKECARITGIIHEHQDVQPREILNILANQIISYKPYADE</sequence>
<dbReference type="EMBL" id="CAJHJT010000012">
    <property type="protein sequence ID" value="CAD6997536.1"/>
    <property type="molecule type" value="Genomic_DNA"/>
</dbReference>
<evidence type="ECO:0000313" key="4">
    <source>
        <dbReference type="Proteomes" id="UP000606786"/>
    </source>
</evidence>
<dbReference type="Proteomes" id="UP000606786">
    <property type="component" value="Unassembled WGS sequence"/>
</dbReference>
<evidence type="ECO:0000313" key="3">
    <source>
        <dbReference type="EMBL" id="CAD6997536.1"/>
    </source>
</evidence>
<gene>
    <name evidence="3" type="ORF">CCAP1982_LOCUS6175</name>
</gene>
<dbReference type="GO" id="GO:0005929">
    <property type="term" value="C:cilium"/>
    <property type="evidence" value="ECO:0007669"/>
    <property type="project" value="TreeGrafter"/>
</dbReference>
<evidence type="ECO:0000259" key="2">
    <source>
        <dbReference type="Pfam" id="PF23355"/>
    </source>
</evidence>
<dbReference type="CDD" id="cd23683">
    <property type="entry name" value="IFT52_CTD"/>
    <property type="match status" value="1"/>
</dbReference>
<dbReference type="GO" id="GO:0030992">
    <property type="term" value="C:intraciliary transport particle B"/>
    <property type="evidence" value="ECO:0007669"/>
    <property type="project" value="TreeGrafter"/>
</dbReference>
<dbReference type="Pfam" id="PF23352">
    <property type="entry name" value="IFT52_central"/>
    <property type="match status" value="1"/>
</dbReference>
<dbReference type="InterPro" id="IPR029062">
    <property type="entry name" value="Class_I_gatase-like"/>
</dbReference>
<dbReference type="PANTHER" id="PTHR12969:SF7">
    <property type="entry name" value="INTRAFLAGELLAR TRANSPORT PROTEIN 52 HOMOLOG"/>
    <property type="match status" value="1"/>
</dbReference>
<proteinExistence type="predicted"/>
<feature type="domain" description="IFT52 central" evidence="1">
    <location>
        <begin position="266"/>
        <end position="348"/>
    </location>
</feature>
<dbReference type="SUPFAM" id="SSF52317">
    <property type="entry name" value="Class I glutamine amidotransferase-like"/>
    <property type="match status" value="1"/>
</dbReference>
<dbReference type="KEGG" id="ccat:101462301"/>
<dbReference type="PANTHER" id="PTHR12969">
    <property type="entry name" value="NGD5/OSM-6/IFT52"/>
    <property type="match status" value="1"/>
</dbReference>